<dbReference type="Gene3D" id="1.10.10.10">
    <property type="entry name" value="Winged helix-like DNA-binding domain superfamily/Winged helix DNA-binding domain"/>
    <property type="match status" value="1"/>
</dbReference>
<organism evidence="5 6">
    <name type="scientific">Ktedonospora formicarum</name>
    <dbReference type="NCBI Taxonomy" id="2778364"/>
    <lineage>
        <taxon>Bacteria</taxon>
        <taxon>Bacillati</taxon>
        <taxon>Chloroflexota</taxon>
        <taxon>Ktedonobacteria</taxon>
        <taxon>Ktedonobacterales</taxon>
        <taxon>Ktedonobacteraceae</taxon>
        <taxon>Ktedonospora</taxon>
    </lineage>
</organism>
<evidence type="ECO:0000259" key="4">
    <source>
        <dbReference type="PROSITE" id="PS50043"/>
    </source>
</evidence>
<dbReference type="SUPFAM" id="SSF46894">
    <property type="entry name" value="C-terminal effector domain of the bipartite response regulators"/>
    <property type="match status" value="1"/>
</dbReference>
<dbReference type="InterPro" id="IPR027417">
    <property type="entry name" value="P-loop_NTPase"/>
</dbReference>
<keyword evidence="3" id="KW-0804">Transcription</keyword>
<dbReference type="PANTHER" id="PTHR44688:SF16">
    <property type="entry name" value="DNA-BINDING TRANSCRIPTIONAL ACTIVATOR DEVR_DOSR"/>
    <property type="match status" value="1"/>
</dbReference>
<keyword evidence="6" id="KW-1185">Reference proteome</keyword>
<sequence>MSRSSLHILAWSTENQRYKLSTRGQQQQSFSLDEDEAWRGWLSQCVSFSFQGRYGNASVVKEARSRGAGYWYAYSTRGRRTGKCYLGPDSRVTLARLEEVAQSLAQTASPLHDFIPDEPSVTREATLAPSIEPLLATKLSPPHLPSTLVEREALHLRMEEALARPLVLLSASAGWGKTTLLSSWATQTARDVAWLTLDELDNDPTRFWSAVITALRSLLPDVGASALAMLRTPQPPRLSVIVTTLLNELNDLMRQAVFVFDDYHLIEEQAIHGSLLFFLEHLPQSLSLVLASRIDPPLPLARLRVRGQMSEFRDMDLRFQRDEVARFLVDSEGLPLSKSEVTALERRTEGWIAGLQLAALTLRQRSDHAAFVQNFTGSQRYILDYLQEEVMNQLPPPLQNFLLRSSILTRLNASLCEAVTAEPESRKMLATIERSNLFLIALDEERHWYRFHDLFREMLLTHLRASQPELVPTLHERATRWYEAQGALPEAIRHALAINDLSSAAELMEKAAESIWLAGGAKIVLDWIVLLPEAVLRQHLNLGLTAALHMLHKLFGAPEEYQSEALVKVEQIISRAERLLHDDKTNILSPAEREQLKRRVRLFYLWSYANKSILAGDIVQLSQQGQQMQDLAIEEEMLWQLVPLFVNVILSLNSITDFSFLMPMLLKARKLSEHEQKVYAFLRIGQWLAQLSYETGQLREARRIGLETLNLLEYEDIQALSIKGYIHLTLARIYWSWGQREEAQAQLQAALEHARTWQYLALNLDAHNLWLQFSLDESNVVDAEQALHVVEQNTQQQITGLYIPDMVSTRVRLWLAQGNIDSASDWAAQRIQTTNTYESALAWEEDLILARVYLSQQRYTGAQEILTALVNGAERGGRINKLAQALALQVVAFEGQNESEQAMQTTTRLLRLTEPEGYIRVYLDAGELMARVLQRLLAPEGSYARLILPPACITMAATLCATFEQGRIVEEPVSSAITHNTTSTQHTGYTSQGETYEPLSPQEQKVLHLLIEGKTYAEIAQTLIVSPNTVKTQVSSIYRKLNVSRRAEAIRAAQHLNLL</sequence>
<dbReference type="CDD" id="cd06170">
    <property type="entry name" value="LuxR_C_like"/>
    <property type="match status" value="1"/>
</dbReference>
<dbReference type="Pfam" id="PF25873">
    <property type="entry name" value="WHD_MalT"/>
    <property type="match status" value="1"/>
</dbReference>
<dbReference type="InterPro" id="IPR041617">
    <property type="entry name" value="TPR_MalT"/>
</dbReference>
<dbReference type="PANTHER" id="PTHR44688">
    <property type="entry name" value="DNA-BINDING TRANSCRIPTIONAL ACTIVATOR DEVR_DOSR"/>
    <property type="match status" value="1"/>
</dbReference>
<dbReference type="Gene3D" id="1.25.40.10">
    <property type="entry name" value="Tetratricopeptide repeat domain"/>
    <property type="match status" value="1"/>
</dbReference>
<evidence type="ECO:0000256" key="2">
    <source>
        <dbReference type="ARBA" id="ARBA00023125"/>
    </source>
</evidence>
<dbReference type="Pfam" id="PF00196">
    <property type="entry name" value="GerE"/>
    <property type="match status" value="1"/>
</dbReference>
<dbReference type="PROSITE" id="PS50043">
    <property type="entry name" value="HTH_LUXR_2"/>
    <property type="match status" value="1"/>
</dbReference>
<dbReference type="InterPro" id="IPR059106">
    <property type="entry name" value="WHD_MalT"/>
</dbReference>
<dbReference type="InterPro" id="IPR000792">
    <property type="entry name" value="Tscrpt_reg_LuxR_C"/>
</dbReference>
<dbReference type="Pfam" id="PF17874">
    <property type="entry name" value="TPR_MalT"/>
    <property type="match status" value="1"/>
</dbReference>
<evidence type="ECO:0000256" key="3">
    <source>
        <dbReference type="ARBA" id="ARBA00023163"/>
    </source>
</evidence>
<proteinExistence type="predicted"/>
<accession>A0A8J3I503</accession>
<gene>
    <name evidence="5" type="ORF">KSX_49330</name>
</gene>
<dbReference type="SUPFAM" id="SSF48452">
    <property type="entry name" value="TPR-like"/>
    <property type="match status" value="1"/>
</dbReference>
<dbReference type="Gene3D" id="3.40.50.300">
    <property type="entry name" value="P-loop containing nucleotide triphosphate hydrolases"/>
    <property type="match status" value="1"/>
</dbReference>
<dbReference type="InterPro" id="IPR011990">
    <property type="entry name" value="TPR-like_helical_dom_sf"/>
</dbReference>
<dbReference type="InterPro" id="IPR016032">
    <property type="entry name" value="Sig_transdc_resp-reg_C-effctor"/>
</dbReference>
<dbReference type="PROSITE" id="PS00622">
    <property type="entry name" value="HTH_LUXR_1"/>
    <property type="match status" value="1"/>
</dbReference>
<name>A0A8J3I503_9CHLR</name>
<dbReference type="SMART" id="SM00421">
    <property type="entry name" value="HTH_LUXR"/>
    <property type="match status" value="1"/>
</dbReference>
<dbReference type="GO" id="GO:0006355">
    <property type="term" value="P:regulation of DNA-templated transcription"/>
    <property type="evidence" value="ECO:0007669"/>
    <property type="project" value="InterPro"/>
</dbReference>
<keyword evidence="2" id="KW-0238">DNA-binding</keyword>
<protein>
    <recommendedName>
        <fullName evidence="4">HTH luxR-type domain-containing protein</fullName>
    </recommendedName>
</protein>
<dbReference type="AlphaFoldDB" id="A0A8J3I503"/>
<evidence type="ECO:0000313" key="6">
    <source>
        <dbReference type="Proteomes" id="UP000612362"/>
    </source>
</evidence>
<dbReference type="RefSeq" id="WP_220196125.1">
    <property type="nucleotide sequence ID" value="NZ_BNJF01000002.1"/>
</dbReference>
<dbReference type="SUPFAM" id="SSF52540">
    <property type="entry name" value="P-loop containing nucleoside triphosphate hydrolases"/>
    <property type="match status" value="1"/>
</dbReference>
<dbReference type="EMBL" id="BNJF01000002">
    <property type="protein sequence ID" value="GHO46770.1"/>
    <property type="molecule type" value="Genomic_DNA"/>
</dbReference>
<dbReference type="PRINTS" id="PR00038">
    <property type="entry name" value="HTHLUXR"/>
</dbReference>
<dbReference type="GO" id="GO:0003677">
    <property type="term" value="F:DNA binding"/>
    <property type="evidence" value="ECO:0007669"/>
    <property type="project" value="UniProtKB-KW"/>
</dbReference>
<evidence type="ECO:0000256" key="1">
    <source>
        <dbReference type="ARBA" id="ARBA00023015"/>
    </source>
</evidence>
<reference evidence="5" key="1">
    <citation type="submission" date="2020-10" db="EMBL/GenBank/DDBJ databases">
        <title>Taxonomic study of unclassified bacteria belonging to the class Ktedonobacteria.</title>
        <authorList>
            <person name="Yabe S."/>
            <person name="Wang C.M."/>
            <person name="Zheng Y."/>
            <person name="Sakai Y."/>
            <person name="Cavaletti L."/>
            <person name="Monciardini P."/>
            <person name="Donadio S."/>
        </authorList>
    </citation>
    <scope>NUCLEOTIDE SEQUENCE</scope>
    <source>
        <strain evidence="5">SOSP1-1</strain>
    </source>
</reference>
<comment type="caution">
    <text evidence="5">The sequence shown here is derived from an EMBL/GenBank/DDBJ whole genome shotgun (WGS) entry which is preliminary data.</text>
</comment>
<keyword evidence="1" id="KW-0805">Transcription regulation</keyword>
<dbReference type="InterPro" id="IPR036388">
    <property type="entry name" value="WH-like_DNA-bd_sf"/>
</dbReference>
<feature type="domain" description="HTH luxR-type" evidence="4">
    <location>
        <begin position="992"/>
        <end position="1057"/>
    </location>
</feature>
<dbReference type="Proteomes" id="UP000612362">
    <property type="component" value="Unassembled WGS sequence"/>
</dbReference>
<evidence type="ECO:0000313" key="5">
    <source>
        <dbReference type="EMBL" id="GHO46770.1"/>
    </source>
</evidence>